<dbReference type="EMBL" id="CAJVQB010004235">
    <property type="protein sequence ID" value="CAG8630396.1"/>
    <property type="molecule type" value="Genomic_DNA"/>
</dbReference>
<feature type="non-terminal residue" evidence="1">
    <location>
        <position position="1"/>
    </location>
</feature>
<evidence type="ECO:0000313" key="1">
    <source>
        <dbReference type="EMBL" id="CAG8630396.1"/>
    </source>
</evidence>
<organism evidence="1 2">
    <name type="scientific">Gigaspora margarita</name>
    <dbReference type="NCBI Taxonomy" id="4874"/>
    <lineage>
        <taxon>Eukaryota</taxon>
        <taxon>Fungi</taxon>
        <taxon>Fungi incertae sedis</taxon>
        <taxon>Mucoromycota</taxon>
        <taxon>Glomeromycotina</taxon>
        <taxon>Glomeromycetes</taxon>
        <taxon>Diversisporales</taxon>
        <taxon>Gigasporaceae</taxon>
        <taxon>Gigaspora</taxon>
    </lineage>
</organism>
<name>A0ABN7UPG0_GIGMA</name>
<keyword evidence="2" id="KW-1185">Reference proteome</keyword>
<sequence length="109" mass="12941">AHLLKINLETPLFSKNRIEERKGLIMLSKKGAVQEVKYFIKTRVRKANLKEFLQIKIIKNRMNNILQLDDELKIIKELEKIIYKIDHKKLNLNLLFNNQLLNFKVASII</sequence>
<comment type="caution">
    <text evidence="1">The sequence shown here is derived from an EMBL/GenBank/DDBJ whole genome shotgun (WGS) entry which is preliminary data.</text>
</comment>
<accession>A0ABN7UPG0</accession>
<proteinExistence type="predicted"/>
<evidence type="ECO:0000313" key="2">
    <source>
        <dbReference type="Proteomes" id="UP000789901"/>
    </source>
</evidence>
<dbReference type="Proteomes" id="UP000789901">
    <property type="component" value="Unassembled WGS sequence"/>
</dbReference>
<gene>
    <name evidence="1" type="ORF">GMARGA_LOCUS8297</name>
</gene>
<reference evidence="1 2" key="1">
    <citation type="submission" date="2021-06" db="EMBL/GenBank/DDBJ databases">
        <authorList>
            <person name="Kallberg Y."/>
            <person name="Tangrot J."/>
            <person name="Rosling A."/>
        </authorList>
    </citation>
    <scope>NUCLEOTIDE SEQUENCE [LARGE SCALE GENOMIC DNA]</scope>
    <source>
        <strain evidence="1 2">120-4 pot B 10/14</strain>
    </source>
</reference>
<protein>
    <submittedName>
        <fullName evidence="1">27969_t:CDS:1</fullName>
    </submittedName>
</protein>